<organism evidence="2 3">
    <name type="scientific">Dactylosporangium darangshiense</name>
    <dbReference type="NCBI Taxonomy" id="579108"/>
    <lineage>
        <taxon>Bacteria</taxon>
        <taxon>Bacillati</taxon>
        <taxon>Actinomycetota</taxon>
        <taxon>Actinomycetes</taxon>
        <taxon>Micromonosporales</taxon>
        <taxon>Micromonosporaceae</taxon>
        <taxon>Dactylosporangium</taxon>
    </lineage>
</organism>
<dbReference type="InterPro" id="IPR011048">
    <property type="entry name" value="Haem_d1_sf"/>
</dbReference>
<dbReference type="InterPro" id="IPR050282">
    <property type="entry name" value="Cycloisomerase_2"/>
</dbReference>
<dbReference type="PANTHER" id="PTHR30344:SF1">
    <property type="entry name" value="6-PHOSPHOGLUCONOLACTONASE"/>
    <property type="match status" value="1"/>
</dbReference>
<dbReference type="Proteomes" id="UP001500620">
    <property type="component" value="Unassembled WGS sequence"/>
</dbReference>
<dbReference type="SUPFAM" id="SSF51004">
    <property type="entry name" value="C-terminal (heme d1) domain of cytochrome cd1-nitrite reductase"/>
    <property type="match status" value="1"/>
</dbReference>
<name>A0ABP8DLD6_9ACTN</name>
<dbReference type="Pfam" id="PF10282">
    <property type="entry name" value="Lactonase"/>
    <property type="match status" value="1"/>
</dbReference>
<comment type="similarity">
    <text evidence="1">Belongs to the cycloisomerase 2 family.</text>
</comment>
<dbReference type="InterPro" id="IPR019405">
    <property type="entry name" value="Lactonase_7-beta_prop"/>
</dbReference>
<dbReference type="InterPro" id="IPR015943">
    <property type="entry name" value="WD40/YVTN_repeat-like_dom_sf"/>
</dbReference>
<evidence type="ECO:0000313" key="2">
    <source>
        <dbReference type="EMBL" id="GAA4258907.1"/>
    </source>
</evidence>
<evidence type="ECO:0000256" key="1">
    <source>
        <dbReference type="ARBA" id="ARBA00005564"/>
    </source>
</evidence>
<proteinExistence type="inferred from homology"/>
<dbReference type="EMBL" id="BAABAT010000033">
    <property type="protein sequence ID" value="GAA4258907.1"/>
    <property type="molecule type" value="Genomic_DNA"/>
</dbReference>
<comment type="caution">
    <text evidence="2">The sequence shown here is derived from an EMBL/GenBank/DDBJ whole genome shotgun (WGS) entry which is preliminary data.</text>
</comment>
<sequence>MRVAEPVADRVPVEQAFVALLDPVPGHLRASAVHTHARKPRLAQVPVLIGSYADLYSTYDDDFKPLAPPVHTPAPSFLAVGPTGIRYAVGELDGGQVSAFTPEGEPLGSLPTGGGSPCHLAVSGDHLLAANYATGSVAAFALRPDGSLDRRTDLAQHVGASVREDRQEGPHAHHVTIRDHMVHAVDLGMDAIVHYRLTPEGLLEHVLTTTVQPLGSGPRHLVFHPDGRVFVSNELTSTVSTYTSGFELLDVKPSCLVQPVGDNFPSELALSRDARLLYVANRGNDTITTFAVEPEGLLPIDEVSTGGTWPRHFAVLDGALCVANQHSGTVTLLELDRDSGIPHPARVVLEHPSPSAVIPV</sequence>
<gene>
    <name evidence="2" type="ORF">GCM10022255_081410</name>
</gene>
<dbReference type="Gene3D" id="2.130.10.10">
    <property type="entry name" value="YVTN repeat-like/Quinoprotein amine dehydrogenase"/>
    <property type="match status" value="1"/>
</dbReference>
<accession>A0ABP8DLD6</accession>
<dbReference type="PANTHER" id="PTHR30344">
    <property type="entry name" value="6-PHOSPHOGLUCONOLACTONASE-RELATED"/>
    <property type="match status" value="1"/>
</dbReference>
<keyword evidence="3" id="KW-1185">Reference proteome</keyword>
<reference evidence="3" key="1">
    <citation type="journal article" date="2019" name="Int. J. Syst. Evol. Microbiol.">
        <title>The Global Catalogue of Microorganisms (GCM) 10K type strain sequencing project: providing services to taxonomists for standard genome sequencing and annotation.</title>
        <authorList>
            <consortium name="The Broad Institute Genomics Platform"/>
            <consortium name="The Broad Institute Genome Sequencing Center for Infectious Disease"/>
            <person name="Wu L."/>
            <person name="Ma J."/>
        </authorList>
    </citation>
    <scope>NUCLEOTIDE SEQUENCE [LARGE SCALE GENOMIC DNA]</scope>
    <source>
        <strain evidence="3">JCM 17441</strain>
    </source>
</reference>
<protein>
    <submittedName>
        <fullName evidence="2">Lactonase family protein</fullName>
    </submittedName>
</protein>
<evidence type="ECO:0000313" key="3">
    <source>
        <dbReference type="Proteomes" id="UP001500620"/>
    </source>
</evidence>